<feature type="transmembrane region" description="Helical" evidence="7">
    <location>
        <begin position="269"/>
        <end position="294"/>
    </location>
</feature>
<keyword evidence="6 7" id="KW-0472">Membrane</keyword>
<keyword evidence="4 7" id="KW-0812">Transmembrane</keyword>
<feature type="transmembrane region" description="Helical" evidence="7">
    <location>
        <begin position="378"/>
        <end position="398"/>
    </location>
</feature>
<dbReference type="Pfam" id="PF12704">
    <property type="entry name" value="MacB_PCD"/>
    <property type="match status" value="1"/>
</dbReference>
<name>A0ABZ1C7D6_9BACT</name>
<keyword evidence="3" id="KW-1003">Cell membrane</keyword>
<evidence type="ECO:0000256" key="5">
    <source>
        <dbReference type="ARBA" id="ARBA00022989"/>
    </source>
</evidence>
<evidence type="ECO:0000256" key="6">
    <source>
        <dbReference type="ARBA" id="ARBA00023136"/>
    </source>
</evidence>
<comment type="similarity">
    <text evidence="2">Belongs to the ABC-4 integral membrane protein family. LolC/E subfamily.</text>
</comment>
<reference evidence="10 11" key="1">
    <citation type="submission" date="2021-08" db="EMBL/GenBank/DDBJ databases">
        <authorList>
            <person name="Zhang D."/>
            <person name="Zhang A."/>
            <person name="Wang L."/>
        </authorList>
    </citation>
    <scope>NUCLEOTIDE SEQUENCE [LARGE SCALE GENOMIC DNA]</scope>
    <source>
        <strain evidence="10 11">WL0086</strain>
    </source>
</reference>
<dbReference type="InterPro" id="IPR003838">
    <property type="entry name" value="ABC3_permease_C"/>
</dbReference>
<evidence type="ECO:0000313" key="10">
    <source>
        <dbReference type="EMBL" id="WRQ87550.1"/>
    </source>
</evidence>
<dbReference type="Pfam" id="PF02687">
    <property type="entry name" value="FtsX"/>
    <property type="match status" value="1"/>
</dbReference>
<evidence type="ECO:0000259" key="8">
    <source>
        <dbReference type="Pfam" id="PF02687"/>
    </source>
</evidence>
<feature type="transmembrane region" description="Helical" evidence="7">
    <location>
        <begin position="20"/>
        <end position="44"/>
    </location>
</feature>
<accession>A0ABZ1C7D6</accession>
<comment type="subcellular location">
    <subcellularLocation>
        <location evidence="1">Cell membrane</location>
        <topology evidence="1">Multi-pass membrane protein</topology>
    </subcellularLocation>
</comment>
<evidence type="ECO:0000256" key="4">
    <source>
        <dbReference type="ARBA" id="ARBA00022692"/>
    </source>
</evidence>
<feature type="domain" description="MacB-like periplasmic core" evidence="9">
    <location>
        <begin position="23"/>
        <end position="237"/>
    </location>
</feature>
<evidence type="ECO:0000259" key="9">
    <source>
        <dbReference type="Pfam" id="PF12704"/>
    </source>
</evidence>
<sequence>MPWSLYLALKQLFPSGKRFPFFTAISMLGVMLGVALLIVSISVMGGFGREIRRMIVDTQGEVQVRSRGFLPNNADVIATITDSPDVVGVTPFAEGVVMLEYNYKPTFPGMQGIDVNRINSVVPLADYVRVGSLDDLDDDSIILSSRLAYSIGATLGSVVEVYSPLLLEKMKGDEVMLPRELEVVGIFEIGHQSLDSSTVLVTLRRMQELYGLGDEVHGYSVKLRDGVDPDRAARGLNATLPEVAPGAFARSWMDSNQDFLFVVQLEKNMIFFLLLFIIVVAAFSVTSSLLISVVRKTREIGLLGAMGGRARDVALCFCWQALIIGLAGTGAGVALGFTVLHFRNDMIALFTRLTGSEEALLRFYEFSNLPAYLSNQDLSLIVGAAILISALAGILPAWRAARLQPVEALRSE</sequence>
<dbReference type="EMBL" id="CP139781">
    <property type="protein sequence ID" value="WRQ87550.1"/>
    <property type="molecule type" value="Genomic_DNA"/>
</dbReference>
<evidence type="ECO:0000256" key="7">
    <source>
        <dbReference type="SAM" id="Phobius"/>
    </source>
</evidence>
<dbReference type="InterPro" id="IPR025857">
    <property type="entry name" value="MacB_PCD"/>
</dbReference>
<dbReference type="InterPro" id="IPR051447">
    <property type="entry name" value="Lipoprotein-release_system"/>
</dbReference>
<organism evidence="10 11">
    <name type="scientific">Actomonas aquatica</name>
    <dbReference type="NCBI Taxonomy" id="2866162"/>
    <lineage>
        <taxon>Bacteria</taxon>
        <taxon>Pseudomonadati</taxon>
        <taxon>Verrucomicrobiota</taxon>
        <taxon>Opitutia</taxon>
        <taxon>Opitutales</taxon>
        <taxon>Opitutaceae</taxon>
        <taxon>Actomonas</taxon>
    </lineage>
</organism>
<evidence type="ECO:0000313" key="11">
    <source>
        <dbReference type="Proteomes" id="UP000738431"/>
    </source>
</evidence>
<evidence type="ECO:0000256" key="1">
    <source>
        <dbReference type="ARBA" id="ARBA00004651"/>
    </source>
</evidence>
<dbReference type="PANTHER" id="PTHR30489:SF0">
    <property type="entry name" value="LIPOPROTEIN-RELEASING SYSTEM TRANSMEMBRANE PROTEIN LOLE"/>
    <property type="match status" value="1"/>
</dbReference>
<keyword evidence="11" id="KW-1185">Reference proteome</keyword>
<proteinExistence type="inferred from homology"/>
<evidence type="ECO:0000256" key="2">
    <source>
        <dbReference type="ARBA" id="ARBA00005236"/>
    </source>
</evidence>
<keyword evidence="5 7" id="KW-1133">Transmembrane helix</keyword>
<feature type="transmembrane region" description="Helical" evidence="7">
    <location>
        <begin position="314"/>
        <end position="340"/>
    </location>
</feature>
<evidence type="ECO:0000256" key="3">
    <source>
        <dbReference type="ARBA" id="ARBA00022475"/>
    </source>
</evidence>
<gene>
    <name evidence="10" type="ORF">K1X11_022265</name>
</gene>
<dbReference type="PANTHER" id="PTHR30489">
    <property type="entry name" value="LIPOPROTEIN-RELEASING SYSTEM TRANSMEMBRANE PROTEIN LOLE"/>
    <property type="match status" value="1"/>
</dbReference>
<feature type="domain" description="ABC3 transporter permease C-terminal" evidence="8">
    <location>
        <begin position="272"/>
        <end position="405"/>
    </location>
</feature>
<reference evidence="10 11" key="2">
    <citation type="submission" date="2023-12" db="EMBL/GenBank/DDBJ databases">
        <title>Description of an unclassified Opitutus bacterium of Verrucomicrobiota.</title>
        <authorList>
            <person name="Zhang D.-F."/>
        </authorList>
    </citation>
    <scope>NUCLEOTIDE SEQUENCE [LARGE SCALE GENOMIC DNA]</scope>
    <source>
        <strain evidence="10 11">WL0086</strain>
    </source>
</reference>
<dbReference type="RefSeq" id="WP_221030289.1">
    <property type="nucleotide sequence ID" value="NZ_CP139781.1"/>
</dbReference>
<dbReference type="Proteomes" id="UP000738431">
    <property type="component" value="Chromosome"/>
</dbReference>
<protein>
    <submittedName>
        <fullName evidence="10">ABC transporter permease</fullName>
    </submittedName>
</protein>